<gene>
    <name evidence="3" type="ORF">F3Y22_tig00110383pilonHSYRG00112</name>
</gene>
<evidence type="ECO:0000313" key="3">
    <source>
        <dbReference type="EMBL" id="KAE8707520.1"/>
    </source>
</evidence>
<evidence type="ECO:0000256" key="2">
    <source>
        <dbReference type="SAM" id="Phobius"/>
    </source>
</evidence>
<keyword evidence="2" id="KW-0472">Membrane</keyword>
<comment type="caution">
    <text evidence="3">The sequence shown here is derived from an EMBL/GenBank/DDBJ whole genome shotgun (WGS) entry which is preliminary data.</text>
</comment>
<dbReference type="AlphaFoldDB" id="A0A6A3AS38"/>
<accession>A0A6A3AS38</accession>
<sequence>MRTVADKRRNASSDMGNVGFKMRQLPFMVVIFTVMLYIVHRTTKYQYYETEIETKLHPFETVEDNELPSRILTDLAHGIMQPRSDLELKLWSKNSRSENPNILTKWVNLLSPGGTMFRICGGNGSRVLQSCLGDRTKNVVVIDREYNVHKGIQTLGGTGELPLRKSRKSGRASSRASKFDPRAEANKSFALKLAQFAIDSQAIHMGT</sequence>
<reference evidence="3" key="1">
    <citation type="submission" date="2019-09" db="EMBL/GenBank/DDBJ databases">
        <title>Draft genome information of white flower Hibiscus syriacus.</title>
        <authorList>
            <person name="Kim Y.-M."/>
        </authorList>
    </citation>
    <scope>NUCLEOTIDE SEQUENCE [LARGE SCALE GENOMIC DNA]</scope>
    <source>
        <strain evidence="3">YM2019G1</strain>
    </source>
</reference>
<feature type="region of interest" description="Disordered" evidence="1">
    <location>
        <begin position="159"/>
        <end position="180"/>
    </location>
</feature>
<proteinExistence type="predicted"/>
<keyword evidence="2" id="KW-1133">Transmembrane helix</keyword>
<feature type="transmembrane region" description="Helical" evidence="2">
    <location>
        <begin position="20"/>
        <end position="39"/>
    </location>
</feature>
<dbReference type="EMBL" id="VEPZ02000963">
    <property type="protein sequence ID" value="KAE8707520.1"/>
    <property type="molecule type" value="Genomic_DNA"/>
</dbReference>
<dbReference type="Proteomes" id="UP000436088">
    <property type="component" value="Unassembled WGS sequence"/>
</dbReference>
<name>A0A6A3AS38_HIBSY</name>
<evidence type="ECO:0000256" key="1">
    <source>
        <dbReference type="SAM" id="MobiDB-lite"/>
    </source>
</evidence>
<evidence type="ECO:0000313" key="4">
    <source>
        <dbReference type="Proteomes" id="UP000436088"/>
    </source>
</evidence>
<keyword evidence="4" id="KW-1185">Reference proteome</keyword>
<keyword evidence="2" id="KW-0812">Transmembrane</keyword>
<organism evidence="3 4">
    <name type="scientific">Hibiscus syriacus</name>
    <name type="common">Rose of Sharon</name>
    <dbReference type="NCBI Taxonomy" id="106335"/>
    <lineage>
        <taxon>Eukaryota</taxon>
        <taxon>Viridiplantae</taxon>
        <taxon>Streptophyta</taxon>
        <taxon>Embryophyta</taxon>
        <taxon>Tracheophyta</taxon>
        <taxon>Spermatophyta</taxon>
        <taxon>Magnoliopsida</taxon>
        <taxon>eudicotyledons</taxon>
        <taxon>Gunneridae</taxon>
        <taxon>Pentapetalae</taxon>
        <taxon>rosids</taxon>
        <taxon>malvids</taxon>
        <taxon>Malvales</taxon>
        <taxon>Malvaceae</taxon>
        <taxon>Malvoideae</taxon>
        <taxon>Hibiscus</taxon>
    </lineage>
</organism>
<protein>
    <submittedName>
        <fullName evidence="3">Uncharacterized protein</fullName>
    </submittedName>
</protein>